<dbReference type="STRING" id="6832.A0A553NCI8"/>
<evidence type="ECO:0000256" key="5">
    <source>
        <dbReference type="ARBA" id="ARBA00022618"/>
    </source>
</evidence>
<dbReference type="PROSITE" id="PS51194">
    <property type="entry name" value="HELICASE_CTER"/>
    <property type="match status" value="1"/>
</dbReference>
<evidence type="ECO:0000313" key="21">
    <source>
        <dbReference type="EMBL" id="TRY63163.1"/>
    </source>
</evidence>
<evidence type="ECO:0000256" key="15">
    <source>
        <dbReference type="ARBA" id="ARBA00023306"/>
    </source>
</evidence>
<dbReference type="FunFam" id="3.40.50.10810:FF:000015">
    <property type="entry name" value="lymphoid-specific helicase isoform X1"/>
    <property type="match status" value="1"/>
</dbReference>
<keyword evidence="10" id="KW-0067">ATP-binding</keyword>
<evidence type="ECO:0000256" key="6">
    <source>
        <dbReference type="ARBA" id="ARBA00022741"/>
    </source>
</evidence>
<keyword evidence="6" id="KW-0547">Nucleotide-binding</keyword>
<feature type="domain" description="Helicase C-terminal" evidence="20">
    <location>
        <begin position="610"/>
        <end position="775"/>
    </location>
</feature>
<reference evidence="21 22" key="1">
    <citation type="journal article" date="2018" name="Nat. Ecol. Evol.">
        <title>Genomic signatures of mitonuclear coevolution across populations of Tigriopus californicus.</title>
        <authorList>
            <person name="Barreto F.S."/>
            <person name="Watson E.T."/>
            <person name="Lima T.G."/>
            <person name="Willett C.S."/>
            <person name="Edmands S."/>
            <person name="Li W."/>
            <person name="Burton R.S."/>
        </authorList>
    </citation>
    <scope>NUCLEOTIDE SEQUENCE [LARGE SCALE GENOMIC DNA]</scope>
    <source>
        <strain evidence="21 22">San Diego</strain>
    </source>
</reference>
<keyword evidence="14" id="KW-0539">Nucleus</keyword>
<keyword evidence="15" id="KW-0131">Cell cycle</keyword>
<dbReference type="InterPro" id="IPR049730">
    <property type="entry name" value="SNF2/RAD54-like_C"/>
</dbReference>
<evidence type="ECO:0000256" key="14">
    <source>
        <dbReference type="ARBA" id="ARBA00023242"/>
    </source>
</evidence>
<dbReference type="GO" id="GO:0003682">
    <property type="term" value="F:chromatin binding"/>
    <property type="evidence" value="ECO:0007669"/>
    <property type="project" value="TreeGrafter"/>
</dbReference>
<evidence type="ECO:0000256" key="10">
    <source>
        <dbReference type="ARBA" id="ARBA00022840"/>
    </source>
</evidence>
<dbReference type="OMA" id="WNICRID"/>
<comment type="function">
    <text evidence="16">Plays an essential role in normal development and survival. Involved in regulation of the expansion or survival of lymphoid cells. Required for de novo or maintenance DNA methylation. May control silencing of the imprinted CDKN1C gene through DNA methylation. May play a role in formation and organization of heterochromatin, implying a functional role in the regulation of transcription and mitosis.</text>
</comment>
<dbReference type="Pfam" id="PF00271">
    <property type="entry name" value="Helicase_C"/>
    <property type="match status" value="1"/>
</dbReference>
<dbReference type="InterPro" id="IPR001650">
    <property type="entry name" value="Helicase_C-like"/>
</dbReference>
<evidence type="ECO:0000256" key="7">
    <source>
        <dbReference type="ARBA" id="ARBA00022776"/>
    </source>
</evidence>
<dbReference type="PROSITE" id="PS51192">
    <property type="entry name" value="HELICASE_ATP_BIND_1"/>
    <property type="match status" value="1"/>
</dbReference>
<keyword evidence="11" id="KW-0805">Transcription regulation</keyword>
<dbReference type="GO" id="GO:0031508">
    <property type="term" value="P:pericentric heterochromatin formation"/>
    <property type="evidence" value="ECO:0007669"/>
    <property type="project" value="TreeGrafter"/>
</dbReference>
<evidence type="ECO:0000256" key="13">
    <source>
        <dbReference type="ARBA" id="ARBA00023163"/>
    </source>
</evidence>
<evidence type="ECO:0000256" key="4">
    <source>
        <dbReference type="ARBA" id="ARBA00022553"/>
    </source>
</evidence>
<dbReference type="Gene3D" id="3.40.50.10810">
    <property type="entry name" value="Tandem AAA-ATPase domain"/>
    <property type="match status" value="1"/>
</dbReference>
<name>A0A553NCI8_TIGCA</name>
<keyword evidence="12" id="KW-0175">Coiled coil</keyword>
<dbReference type="InterPro" id="IPR014001">
    <property type="entry name" value="Helicase_ATP-bd"/>
</dbReference>
<dbReference type="GO" id="GO:0044027">
    <property type="term" value="P:negative regulation of gene expression via chromosomal CpG island methylation"/>
    <property type="evidence" value="ECO:0007669"/>
    <property type="project" value="TreeGrafter"/>
</dbReference>
<dbReference type="GO" id="GO:0051301">
    <property type="term" value="P:cell division"/>
    <property type="evidence" value="ECO:0007669"/>
    <property type="project" value="UniProtKB-KW"/>
</dbReference>
<keyword evidence="7" id="KW-0498">Mitosis</keyword>
<keyword evidence="5" id="KW-0132">Cell division</keyword>
<dbReference type="OrthoDB" id="448448at2759"/>
<dbReference type="GO" id="GO:0006346">
    <property type="term" value="P:DNA methylation-dependent constitutive heterochromatin formation"/>
    <property type="evidence" value="ECO:0007669"/>
    <property type="project" value="TreeGrafter"/>
</dbReference>
<evidence type="ECO:0000256" key="2">
    <source>
        <dbReference type="ARBA" id="ARBA00007025"/>
    </source>
</evidence>
<dbReference type="InterPro" id="IPR027417">
    <property type="entry name" value="P-loop_NTPase"/>
</dbReference>
<evidence type="ECO:0000259" key="19">
    <source>
        <dbReference type="PROSITE" id="PS51192"/>
    </source>
</evidence>
<keyword evidence="8" id="KW-0378">Hydrolase</keyword>
<dbReference type="GO" id="GO:0004386">
    <property type="term" value="F:helicase activity"/>
    <property type="evidence" value="ECO:0007669"/>
    <property type="project" value="UniProtKB-KW"/>
</dbReference>
<dbReference type="GO" id="GO:0005634">
    <property type="term" value="C:nucleus"/>
    <property type="evidence" value="ECO:0007669"/>
    <property type="project" value="UniProtKB-SubCell"/>
</dbReference>
<dbReference type="SMART" id="SM00490">
    <property type="entry name" value="HELICc"/>
    <property type="match status" value="1"/>
</dbReference>
<evidence type="ECO:0000256" key="9">
    <source>
        <dbReference type="ARBA" id="ARBA00022806"/>
    </source>
</evidence>
<dbReference type="SMART" id="SM00487">
    <property type="entry name" value="DEXDc"/>
    <property type="match status" value="1"/>
</dbReference>
<dbReference type="Proteomes" id="UP000318571">
    <property type="component" value="Chromosome 10"/>
</dbReference>
<organism evidence="21 22">
    <name type="scientific">Tigriopus californicus</name>
    <name type="common">Marine copepod</name>
    <dbReference type="NCBI Taxonomy" id="6832"/>
    <lineage>
        <taxon>Eukaryota</taxon>
        <taxon>Metazoa</taxon>
        <taxon>Ecdysozoa</taxon>
        <taxon>Arthropoda</taxon>
        <taxon>Crustacea</taxon>
        <taxon>Multicrustacea</taxon>
        <taxon>Hexanauplia</taxon>
        <taxon>Copepoda</taxon>
        <taxon>Harpacticoida</taxon>
        <taxon>Harpacticidae</taxon>
        <taxon>Tigriopus</taxon>
    </lineage>
</organism>
<feature type="domain" description="Helicase ATP-binding" evidence="19">
    <location>
        <begin position="228"/>
        <end position="400"/>
    </location>
</feature>
<evidence type="ECO:0000256" key="17">
    <source>
        <dbReference type="ARBA" id="ARBA00081399"/>
    </source>
</evidence>
<evidence type="ECO:0000256" key="8">
    <source>
        <dbReference type="ARBA" id="ARBA00022801"/>
    </source>
</evidence>
<dbReference type="AlphaFoldDB" id="A0A553NCI8"/>
<evidence type="ECO:0000256" key="11">
    <source>
        <dbReference type="ARBA" id="ARBA00023015"/>
    </source>
</evidence>
<dbReference type="GO" id="GO:0005524">
    <property type="term" value="F:ATP binding"/>
    <property type="evidence" value="ECO:0007669"/>
    <property type="project" value="UniProtKB-KW"/>
</dbReference>
<dbReference type="CDD" id="cd18793">
    <property type="entry name" value="SF2_C_SNF"/>
    <property type="match status" value="1"/>
</dbReference>
<dbReference type="SUPFAM" id="SSF52540">
    <property type="entry name" value="P-loop containing nucleoside triphosphate hydrolases"/>
    <property type="match status" value="2"/>
</dbReference>
<keyword evidence="4" id="KW-0597">Phosphoprotein</keyword>
<evidence type="ECO:0000256" key="18">
    <source>
        <dbReference type="SAM" id="MobiDB-lite"/>
    </source>
</evidence>
<keyword evidence="3" id="KW-0217">Developmental protein</keyword>
<dbReference type="InterPro" id="IPR038718">
    <property type="entry name" value="SNF2-like_sf"/>
</dbReference>
<keyword evidence="9" id="KW-0347">Helicase</keyword>
<dbReference type="Gene3D" id="3.40.50.300">
    <property type="entry name" value="P-loop containing nucleotide triphosphate hydrolases"/>
    <property type="match status" value="1"/>
</dbReference>
<keyword evidence="13" id="KW-0804">Transcription</keyword>
<evidence type="ECO:0000256" key="12">
    <source>
        <dbReference type="ARBA" id="ARBA00023054"/>
    </source>
</evidence>
<evidence type="ECO:0000259" key="20">
    <source>
        <dbReference type="PROSITE" id="PS51194"/>
    </source>
</evidence>
<accession>A0A553NCI8</accession>
<dbReference type="PANTHER" id="PTHR47161">
    <property type="entry name" value="LYMPHOID-SPECIFIC HELICASE"/>
    <property type="match status" value="1"/>
</dbReference>
<feature type="region of interest" description="Disordered" evidence="18">
    <location>
        <begin position="160"/>
        <end position="199"/>
    </location>
</feature>
<evidence type="ECO:0000256" key="3">
    <source>
        <dbReference type="ARBA" id="ARBA00022473"/>
    </source>
</evidence>
<evidence type="ECO:0000256" key="1">
    <source>
        <dbReference type="ARBA" id="ARBA00004123"/>
    </source>
</evidence>
<dbReference type="PANTHER" id="PTHR47161:SF1">
    <property type="entry name" value="LYMPHOID-SPECIFIC HELICASE"/>
    <property type="match status" value="1"/>
</dbReference>
<comment type="similarity">
    <text evidence="2">Belongs to the SNF2/RAD54 helicase family.</text>
</comment>
<sequence length="862" mass="98790">MESSTPVPQTESTVNPPLINGTSIRQRVHSLEDPDEDCVNVFGDEDLVERELKDESLMQKMLISHDLLEQEQKVKFANAQEAKAEAEDTITAPHAQSPAQEPSLSREDRYKKLMDLLGRSTFYSQFLLKKMQDEDEASKLKEQKLAERKKLKMKLVKETKAKPNRGRKRKQDAEKHEAKEVKEDGHPVESNGPAARAYQGEDIPDEQPLLLTGGVMRDYQVKGYQWMATLFENGINGILADEMGLGKTIQTIALFCHLIEMGVPGPFLVVAPLSTVPNWVKEFQRFAPQIPVTLYHGSPKERIEKRLKLKENHVIEGIPNKVKSVFVTSFEIAMNDRVNLRHVNWRYIVVDEGHRLKNTNCRLIKELRQYQSVNRLLLTGTPLQNNLAELWSLLNFLMAEIFDDLRVFESWFDAKDMDQDTSESDRILMQEKQNNILSTLHQILTPFLLRRVKADVDLKIPPKKEVLVYCPMTSKQKGMYENIVTKTLKEHLSKNKEIEQELEVNKIAGRGMRKKHAVDYKIFLDEGVSAKKLEAIVESLNKKEAESSRGSFAYNVDRLSADVRISFKNSMMDLRKATNHPYLIEYPYTECGNFYRSDQEMIDVCGKLKVFDQLLQELVKRGHKILIFSQMTKMLDILGDYLELKKYKFSRLDGSMQFEDRQANIDSFNEDPSVNVFLLSTRAGGLGINLTAADTCIIYDSDWNPQQDLQAQDRCHRIGQTKPVMVYRLVTANTIDQRIVERAAAKRKLEKLIIHSKKFKSQDNEGLKKTMEAISPQELLELLQSEDHAGVIDREEGAILSQDELDLLLDRSDLTWKNFGERSKKVKRDQIKTGNSQVRSEGLFKVVDTEGIPTGLSSIKED</sequence>
<feature type="region of interest" description="Disordered" evidence="18">
    <location>
        <begin position="78"/>
        <end position="107"/>
    </location>
</feature>
<feature type="compositionally biased region" description="Basic and acidic residues" evidence="18">
    <location>
        <begin position="171"/>
        <end position="187"/>
    </location>
</feature>
<dbReference type="GO" id="GO:0005721">
    <property type="term" value="C:pericentric heterochromatin"/>
    <property type="evidence" value="ECO:0007669"/>
    <property type="project" value="TreeGrafter"/>
</dbReference>
<evidence type="ECO:0000313" key="22">
    <source>
        <dbReference type="Proteomes" id="UP000318571"/>
    </source>
</evidence>
<gene>
    <name evidence="21" type="ORF">TCAL_10825</name>
</gene>
<protein>
    <recommendedName>
        <fullName evidence="17">Proliferation-associated SNF2-like protein</fullName>
    </recommendedName>
</protein>
<comment type="subcellular location">
    <subcellularLocation>
        <location evidence="1">Nucleus</location>
    </subcellularLocation>
</comment>
<dbReference type="EMBL" id="VCGU01000458">
    <property type="protein sequence ID" value="TRY63163.1"/>
    <property type="molecule type" value="Genomic_DNA"/>
</dbReference>
<keyword evidence="22" id="KW-1185">Reference proteome</keyword>
<dbReference type="InterPro" id="IPR000330">
    <property type="entry name" value="SNF2_N"/>
</dbReference>
<evidence type="ECO:0000256" key="16">
    <source>
        <dbReference type="ARBA" id="ARBA00053349"/>
    </source>
</evidence>
<dbReference type="Pfam" id="PF00176">
    <property type="entry name" value="SNF2-rel_dom"/>
    <property type="match status" value="1"/>
</dbReference>
<dbReference type="GO" id="GO:0016787">
    <property type="term" value="F:hydrolase activity"/>
    <property type="evidence" value="ECO:0007669"/>
    <property type="project" value="UniProtKB-KW"/>
</dbReference>
<proteinExistence type="inferred from homology"/>
<feature type="region of interest" description="Disordered" evidence="18">
    <location>
        <begin position="1"/>
        <end position="21"/>
    </location>
</feature>
<comment type="caution">
    <text evidence="21">The sequence shown here is derived from an EMBL/GenBank/DDBJ whole genome shotgun (WGS) entry which is preliminary data.</text>
</comment>
<dbReference type="FunFam" id="3.40.50.300:FF:000577">
    <property type="entry name" value="lymphoid-specific helicase isoform X1"/>
    <property type="match status" value="1"/>
</dbReference>